<dbReference type="EMBL" id="JRKI01000029">
    <property type="protein sequence ID" value="KIZ15891.1"/>
    <property type="molecule type" value="Genomic_DNA"/>
</dbReference>
<evidence type="ECO:0000256" key="2">
    <source>
        <dbReference type="ARBA" id="ARBA00022617"/>
    </source>
</evidence>
<dbReference type="RefSeq" id="WP_030063556.1">
    <property type="nucleotide sequence ID" value="NZ_JRKI01000029.1"/>
</dbReference>
<evidence type="ECO:0000256" key="5">
    <source>
        <dbReference type="ARBA" id="ARBA00023004"/>
    </source>
</evidence>
<dbReference type="InterPro" id="IPR017972">
    <property type="entry name" value="Cyt_P450_CS"/>
</dbReference>
<keyword evidence="4 7" id="KW-0560">Oxidoreductase</keyword>
<evidence type="ECO:0008006" key="10">
    <source>
        <dbReference type="Google" id="ProtNLM"/>
    </source>
</evidence>
<dbReference type="InterPro" id="IPR036396">
    <property type="entry name" value="Cyt_P450_sf"/>
</dbReference>
<proteinExistence type="inferred from homology"/>
<dbReference type="Proteomes" id="UP000032458">
    <property type="component" value="Unassembled WGS sequence"/>
</dbReference>
<evidence type="ECO:0000256" key="4">
    <source>
        <dbReference type="ARBA" id="ARBA00023002"/>
    </source>
</evidence>
<keyword evidence="2 7" id="KW-0349">Heme</keyword>
<keyword evidence="5 7" id="KW-0408">Iron</keyword>
<dbReference type="GO" id="GO:0005506">
    <property type="term" value="F:iron ion binding"/>
    <property type="evidence" value="ECO:0007669"/>
    <property type="project" value="InterPro"/>
</dbReference>
<name>A0A0D7CIL2_9ACTN</name>
<protein>
    <recommendedName>
        <fullName evidence="10">Cytochrome P450</fullName>
    </recommendedName>
</protein>
<dbReference type="SUPFAM" id="SSF48264">
    <property type="entry name" value="Cytochrome P450"/>
    <property type="match status" value="1"/>
</dbReference>
<dbReference type="PATRIC" id="fig|1240678.4.peg.4632"/>
<keyword evidence="6 7" id="KW-0503">Monooxygenase</keyword>
<keyword evidence="9" id="KW-1185">Reference proteome</keyword>
<accession>A0A0D7CIL2</accession>
<dbReference type="PANTHER" id="PTHR46696:SF6">
    <property type="entry name" value="P450, PUTATIVE (EUROFUNG)-RELATED"/>
    <property type="match status" value="1"/>
</dbReference>
<comment type="similarity">
    <text evidence="1 7">Belongs to the cytochrome P450 family.</text>
</comment>
<evidence type="ECO:0000313" key="8">
    <source>
        <dbReference type="EMBL" id="KIZ15891.1"/>
    </source>
</evidence>
<sequence>MSRVDDFSPPLRYPFALGPHGTPPPVIAWARKHHPVCPVLLPSGQQVWMVTRKDDITRLLTQPVFSRDLVYPGAPRFVGEDFTAVPGGIFNLDGADHARIRHILAPHFTPSAAARHTEMIARHAEGLLDAMETGLNPADLVEAYAAPLPLRVSCEVLGIPLEQRAAYLDAFRTQTSLVVSAADVAAATAATLDLTEQIIKAKRADGDHNGPLGALVGAEAEGVLSDEELHGTASYLLVTGSEPLVPPLATGAVTLMRHPDQLNACVAEEELWPQAVDEVLRYHHNGVLGLPRVATEDVTLHGVRIAAGDGVCAPMLGATWDPRHYRHPEKFDIHRSGDMSATFGAGPHFCLGGAFARVFLTTAYAALFRRFPDLFLAVPEDDLPWQVDIQLIRPARVPVCW</sequence>
<evidence type="ECO:0000256" key="7">
    <source>
        <dbReference type="RuleBase" id="RU000461"/>
    </source>
</evidence>
<evidence type="ECO:0000256" key="3">
    <source>
        <dbReference type="ARBA" id="ARBA00022723"/>
    </source>
</evidence>
<dbReference type="InterPro" id="IPR002397">
    <property type="entry name" value="Cyt_P450_B"/>
</dbReference>
<evidence type="ECO:0000256" key="1">
    <source>
        <dbReference type="ARBA" id="ARBA00010617"/>
    </source>
</evidence>
<evidence type="ECO:0000313" key="9">
    <source>
        <dbReference type="Proteomes" id="UP000032458"/>
    </source>
</evidence>
<comment type="caution">
    <text evidence="8">The sequence shown here is derived from an EMBL/GenBank/DDBJ whole genome shotgun (WGS) entry which is preliminary data.</text>
</comment>
<dbReference type="GO" id="GO:0020037">
    <property type="term" value="F:heme binding"/>
    <property type="evidence" value="ECO:0007669"/>
    <property type="project" value="InterPro"/>
</dbReference>
<dbReference type="PANTHER" id="PTHR46696">
    <property type="entry name" value="P450, PUTATIVE (EUROFUNG)-RELATED"/>
    <property type="match status" value="1"/>
</dbReference>
<gene>
    <name evidence="8" type="ORF">SNA_21730</name>
</gene>
<dbReference type="GO" id="GO:0016705">
    <property type="term" value="F:oxidoreductase activity, acting on paired donors, with incorporation or reduction of molecular oxygen"/>
    <property type="evidence" value="ECO:0007669"/>
    <property type="project" value="InterPro"/>
</dbReference>
<reference evidence="8 9" key="1">
    <citation type="submission" date="2014-09" db="EMBL/GenBank/DDBJ databases">
        <title>Draft genome sequence of Streptomyces natalensis ATCC 27448, producer of the antifungal pimaricin.</title>
        <authorList>
            <person name="Mendes M.V."/>
            <person name="Beites T."/>
            <person name="Pires S."/>
            <person name="Santos C.L."/>
            <person name="Moradas-Ferreira P."/>
        </authorList>
    </citation>
    <scope>NUCLEOTIDE SEQUENCE [LARGE SCALE GENOMIC DNA]</scope>
    <source>
        <strain evidence="8 9">ATCC 27448</strain>
    </source>
</reference>
<dbReference type="InterPro" id="IPR001128">
    <property type="entry name" value="Cyt_P450"/>
</dbReference>
<dbReference type="Pfam" id="PF00067">
    <property type="entry name" value="p450"/>
    <property type="match status" value="1"/>
</dbReference>
<evidence type="ECO:0000256" key="6">
    <source>
        <dbReference type="ARBA" id="ARBA00023033"/>
    </source>
</evidence>
<dbReference type="PRINTS" id="PR00359">
    <property type="entry name" value="BP450"/>
</dbReference>
<dbReference type="PROSITE" id="PS00086">
    <property type="entry name" value="CYTOCHROME_P450"/>
    <property type="match status" value="1"/>
</dbReference>
<dbReference type="Gene3D" id="1.10.630.10">
    <property type="entry name" value="Cytochrome P450"/>
    <property type="match status" value="1"/>
</dbReference>
<dbReference type="FunFam" id="1.10.630.10:FF:000018">
    <property type="entry name" value="Cytochrome P450 monooxygenase"/>
    <property type="match status" value="1"/>
</dbReference>
<organism evidence="8 9">
    <name type="scientific">Streptomyces natalensis ATCC 27448</name>
    <dbReference type="NCBI Taxonomy" id="1240678"/>
    <lineage>
        <taxon>Bacteria</taxon>
        <taxon>Bacillati</taxon>
        <taxon>Actinomycetota</taxon>
        <taxon>Actinomycetes</taxon>
        <taxon>Kitasatosporales</taxon>
        <taxon>Streptomycetaceae</taxon>
        <taxon>Streptomyces</taxon>
    </lineage>
</organism>
<dbReference type="GO" id="GO:0004497">
    <property type="term" value="F:monooxygenase activity"/>
    <property type="evidence" value="ECO:0007669"/>
    <property type="project" value="UniProtKB-KW"/>
</dbReference>
<keyword evidence="3 7" id="KW-0479">Metal-binding</keyword>
<dbReference type="AlphaFoldDB" id="A0A0D7CIL2"/>